<dbReference type="EMBL" id="AFFY01000016">
    <property type="protein sequence ID" value="EHH01024.1"/>
    <property type="molecule type" value="Genomic_DNA"/>
</dbReference>
<comment type="caution">
    <text evidence="1">The sequence shown here is derived from an EMBL/GenBank/DDBJ whole genome shotgun (WGS) entry which is preliminary data.</text>
</comment>
<protein>
    <submittedName>
        <fullName evidence="1">Uncharacterized protein</fullName>
    </submittedName>
</protein>
<reference evidence="1 2" key="1">
    <citation type="submission" date="2011-03" db="EMBL/GenBank/DDBJ databases">
        <authorList>
            <person name="Weinstock G."/>
            <person name="Sodergren E."/>
            <person name="Clifton S."/>
            <person name="Fulton L."/>
            <person name="Fulton B."/>
            <person name="Courtney L."/>
            <person name="Fronick C."/>
            <person name="Harrison M."/>
            <person name="Strong C."/>
            <person name="Farmer C."/>
            <person name="Delahaunty K."/>
            <person name="Markovic C."/>
            <person name="Hall O."/>
            <person name="Minx P."/>
            <person name="Tomlinson C."/>
            <person name="Mitreva M."/>
            <person name="Hou S."/>
            <person name="Chen J."/>
            <person name="Wollam A."/>
            <person name="Pepin K.H."/>
            <person name="Johnson M."/>
            <person name="Bhonagiri V."/>
            <person name="Zhang X."/>
            <person name="Suruliraj S."/>
            <person name="Warren W."/>
            <person name="Chinwalla A."/>
            <person name="Mardis E.R."/>
            <person name="Wilson R.K."/>
        </authorList>
    </citation>
    <scope>NUCLEOTIDE SEQUENCE [LARGE SCALE GENOMIC DNA]</scope>
    <source>
        <strain evidence="1 2">YIT 11840</strain>
    </source>
</reference>
<proteinExistence type="predicted"/>
<accession>G5SP77</accession>
<dbReference type="STRING" id="762968.HMPREF9441_01072"/>
<gene>
    <name evidence="1" type="ORF">HMPREF9441_01072</name>
</gene>
<evidence type="ECO:0000313" key="1">
    <source>
        <dbReference type="EMBL" id="EHH01024.1"/>
    </source>
</evidence>
<dbReference type="OrthoDB" id="9881072at2"/>
<dbReference type="Proteomes" id="UP000003598">
    <property type="component" value="Unassembled WGS sequence"/>
</dbReference>
<keyword evidence="2" id="KW-1185">Reference proteome</keyword>
<evidence type="ECO:0000313" key="2">
    <source>
        <dbReference type="Proteomes" id="UP000003598"/>
    </source>
</evidence>
<dbReference type="AlphaFoldDB" id="G5SP77"/>
<sequence length="60" mass="7347">MVTQTELRKKRWERENKADEAGREILTICQPFTYKHRVVKGSNREDMLNPNRYKARFMYL</sequence>
<dbReference type="HOGENOM" id="CLU_2937496_0_0_10"/>
<organism evidence="1 2">
    <name type="scientific">Paraprevotella clara YIT 11840</name>
    <dbReference type="NCBI Taxonomy" id="762968"/>
    <lineage>
        <taxon>Bacteria</taxon>
        <taxon>Pseudomonadati</taxon>
        <taxon>Bacteroidota</taxon>
        <taxon>Bacteroidia</taxon>
        <taxon>Bacteroidales</taxon>
        <taxon>Prevotellaceae</taxon>
        <taxon>Paraprevotella</taxon>
    </lineage>
</organism>
<name>G5SP77_9BACT</name>